<dbReference type="Pfam" id="PF04794">
    <property type="entry name" value="YdjC"/>
    <property type="match status" value="1"/>
</dbReference>
<evidence type="ECO:0000313" key="9">
    <source>
        <dbReference type="Proteomes" id="UP000051521"/>
    </source>
</evidence>
<keyword evidence="2" id="KW-0479">Metal-binding</keyword>
<dbReference type="Gene3D" id="3.20.20.370">
    <property type="entry name" value="Glycoside hydrolase/deacetylase"/>
    <property type="match status" value="1"/>
</dbReference>
<reference evidence="6 8" key="1">
    <citation type="submission" date="2012-06" db="EMBL/GenBank/DDBJ databases">
        <title>Draft genome sequence of Lactobacillus gigeriorum CRBIP 24.85T, isolated from chicken crop.</title>
        <authorList>
            <person name="Cousin S."/>
            <person name="Ma L."/>
            <person name="Creno S."/>
            <person name="Clermont D."/>
            <person name="Loux V."/>
            <person name="Bizet C."/>
            <person name="Bouchier C."/>
        </authorList>
    </citation>
    <scope>NUCLEOTIDE SEQUENCE [LARGE SCALE GENOMIC DNA]</scope>
    <source>
        <strain evidence="8">CRBIP 24.85T</strain>
        <strain evidence="6">Type strain: CRBIP 24.85</strain>
    </source>
</reference>
<dbReference type="PATRIC" id="fig|1423751.3.peg.1266"/>
<dbReference type="GO" id="GO:0046872">
    <property type="term" value="F:metal ion binding"/>
    <property type="evidence" value="ECO:0007669"/>
    <property type="project" value="UniProtKB-KW"/>
</dbReference>
<dbReference type="Proteomes" id="UP000051521">
    <property type="component" value="Unassembled WGS sequence"/>
</dbReference>
<evidence type="ECO:0000256" key="2">
    <source>
        <dbReference type="ARBA" id="ARBA00022723"/>
    </source>
</evidence>
<dbReference type="InterPro" id="IPR006879">
    <property type="entry name" value="YdjC-like"/>
</dbReference>
<organism evidence="6 8">
    <name type="scientific">Lactobacillus gigeriorum DSM 23908 = CRBIP 24.85</name>
    <dbReference type="NCBI Taxonomy" id="1423751"/>
    <lineage>
        <taxon>Bacteria</taxon>
        <taxon>Bacillati</taxon>
        <taxon>Bacillota</taxon>
        <taxon>Bacilli</taxon>
        <taxon>Lactobacillales</taxon>
        <taxon>Lactobacillaceae</taxon>
        <taxon>Lactobacillus</taxon>
    </lineage>
</organism>
<dbReference type="PANTHER" id="PTHR31609:SF1">
    <property type="entry name" value="CARBOHYDRATE DEACETYLASE"/>
    <property type="match status" value="1"/>
</dbReference>
<dbReference type="GO" id="GO:0019213">
    <property type="term" value="F:deacetylase activity"/>
    <property type="evidence" value="ECO:0007669"/>
    <property type="project" value="TreeGrafter"/>
</dbReference>
<dbReference type="CDD" id="cd10805">
    <property type="entry name" value="YdjC_like_1"/>
    <property type="match status" value="1"/>
</dbReference>
<accession>I7LF71</accession>
<evidence type="ECO:0000256" key="1">
    <source>
        <dbReference type="ARBA" id="ARBA00001946"/>
    </source>
</evidence>
<evidence type="ECO:0000313" key="8">
    <source>
        <dbReference type="Proteomes" id="UP000009326"/>
    </source>
</evidence>
<evidence type="ECO:0000256" key="3">
    <source>
        <dbReference type="ARBA" id="ARBA00022801"/>
    </source>
</evidence>
<dbReference type="Proteomes" id="UP000009326">
    <property type="component" value="Unassembled WGS sequence"/>
</dbReference>
<dbReference type="GO" id="GO:0016787">
    <property type="term" value="F:hydrolase activity"/>
    <property type="evidence" value="ECO:0007669"/>
    <property type="project" value="UniProtKB-KW"/>
</dbReference>
<sequence length="257" mass="29254">MKKILVRADDLGYSCGVNYGIYDAVHNGFINNVGIMVNMPTTEVGFNMIKNEPIDFGQHTDITNGKPVLPADQVPSLVDKNGYFLRSKVYRDNIKVGKPDFINLEEVVAEIEAQYHRFIELVGRKTDYFEGHAVASPNFVKGLRIVAEKYDLPFLDFTFDGKPLKFKKQTTFVSPFDFMNSDYDPKRTLRQLMNEASDSWTNIPMMVCHPGFLDKYILETSSLTTPHTLEADMAIDQALMAEIKANKIQLIRYSECK</sequence>
<keyword evidence="9" id="KW-1185">Reference proteome</keyword>
<gene>
    <name evidence="6" type="ORF">BN52_07335</name>
    <name evidence="7" type="ORF">FC38_GL001225</name>
</gene>
<comment type="cofactor">
    <cofactor evidence="1">
        <name>Mg(2+)</name>
        <dbReference type="ChEBI" id="CHEBI:18420"/>
    </cofactor>
</comment>
<evidence type="ECO:0000313" key="7">
    <source>
        <dbReference type="EMBL" id="KRN10060.1"/>
    </source>
</evidence>
<keyword evidence="5" id="KW-0119">Carbohydrate metabolism</keyword>
<dbReference type="STRING" id="1423751.FC38_GL001225"/>
<keyword evidence="3" id="KW-0378">Hydrolase</keyword>
<name>I7LF71_9LACO</name>
<dbReference type="RefSeq" id="WP_008472331.1">
    <property type="nucleotide sequence ID" value="NZ_AYZO01000035.1"/>
</dbReference>
<dbReference type="PANTHER" id="PTHR31609">
    <property type="entry name" value="YDJC DEACETYLASE FAMILY MEMBER"/>
    <property type="match status" value="1"/>
</dbReference>
<dbReference type="SUPFAM" id="SSF88713">
    <property type="entry name" value="Glycoside hydrolase/deacetylase"/>
    <property type="match status" value="1"/>
</dbReference>
<reference evidence="7 9" key="2">
    <citation type="journal article" date="2015" name="Genome Announc.">
        <title>Expanding the biotechnology potential of lactobacilli through comparative genomics of 213 strains and associated genera.</title>
        <authorList>
            <person name="Sun Z."/>
            <person name="Harris H.M."/>
            <person name="McCann A."/>
            <person name="Guo C."/>
            <person name="Argimon S."/>
            <person name="Zhang W."/>
            <person name="Yang X."/>
            <person name="Jeffery I.B."/>
            <person name="Cooney J.C."/>
            <person name="Kagawa T.F."/>
            <person name="Liu W."/>
            <person name="Song Y."/>
            <person name="Salvetti E."/>
            <person name="Wrobel A."/>
            <person name="Rasinkangas P."/>
            <person name="Parkhill J."/>
            <person name="Rea M.C."/>
            <person name="O'Sullivan O."/>
            <person name="Ritari J."/>
            <person name="Douillard F.P."/>
            <person name="Paul Ross R."/>
            <person name="Yang R."/>
            <person name="Briner A.E."/>
            <person name="Felis G.E."/>
            <person name="de Vos W.M."/>
            <person name="Barrangou R."/>
            <person name="Klaenhammer T.R."/>
            <person name="Caufield P.W."/>
            <person name="Cui Y."/>
            <person name="Zhang H."/>
            <person name="O'Toole P.W."/>
        </authorList>
    </citation>
    <scope>NUCLEOTIDE SEQUENCE [LARGE SCALE GENOMIC DNA]</scope>
    <source>
        <strain evidence="7 9">DSM 23908</strain>
    </source>
</reference>
<dbReference type="InterPro" id="IPR011330">
    <property type="entry name" value="Glyco_hydro/deAcase_b/a-brl"/>
</dbReference>
<proteinExistence type="predicted"/>
<dbReference type="EMBL" id="AYZO01000035">
    <property type="protein sequence ID" value="KRN10060.1"/>
    <property type="molecule type" value="Genomic_DNA"/>
</dbReference>
<dbReference type="AlphaFoldDB" id="I7LF71"/>
<dbReference type="GO" id="GO:0005975">
    <property type="term" value="P:carbohydrate metabolic process"/>
    <property type="evidence" value="ECO:0007669"/>
    <property type="project" value="InterPro"/>
</dbReference>
<dbReference type="EMBL" id="CAKC01000018">
    <property type="protein sequence ID" value="CCI86403.1"/>
    <property type="molecule type" value="Genomic_DNA"/>
</dbReference>
<evidence type="ECO:0000256" key="4">
    <source>
        <dbReference type="ARBA" id="ARBA00022842"/>
    </source>
</evidence>
<keyword evidence="4" id="KW-0460">Magnesium</keyword>
<protein>
    <submittedName>
        <fullName evidence="7">Cellobiose phosphotransferase</fullName>
    </submittedName>
</protein>
<evidence type="ECO:0000313" key="6">
    <source>
        <dbReference type="EMBL" id="CCI86403.1"/>
    </source>
</evidence>
<evidence type="ECO:0000256" key="5">
    <source>
        <dbReference type="ARBA" id="ARBA00023277"/>
    </source>
</evidence>
<comment type="caution">
    <text evidence="6">The sequence shown here is derived from an EMBL/GenBank/DDBJ whole genome shotgun (WGS) entry which is preliminary data.</text>
</comment>